<dbReference type="FunFam" id="3.30.70.1230:FF:000024">
    <property type="entry name" value="ACXA, isoform A"/>
    <property type="match status" value="2"/>
</dbReference>
<comment type="subcellular location">
    <subcellularLocation>
        <location evidence="3">Membrane</location>
        <topology evidence="3">Multi-pass membrane protein</topology>
    </subcellularLocation>
</comment>
<feature type="compositionally biased region" description="Polar residues" evidence="15">
    <location>
        <begin position="982"/>
        <end position="996"/>
    </location>
</feature>
<feature type="transmembrane region" description="Helical" evidence="16">
    <location>
        <begin position="1883"/>
        <end position="1903"/>
    </location>
</feature>
<evidence type="ECO:0000256" key="7">
    <source>
        <dbReference type="ARBA" id="ARBA00022741"/>
    </source>
</evidence>
<feature type="region of interest" description="Disordered" evidence="15">
    <location>
        <begin position="982"/>
        <end position="1035"/>
    </location>
</feature>
<comment type="cofactor">
    <cofactor evidence="2">
        <name>Mg(2+)</name>
        <dbReference type="ChEBI" id="CHEBI:18420"/>
    </cofactor>
</comment>
<dbReference type="EC" id="4.6.1.1" evidence="4"/>
<dbReference type="VEuPathDB" id="VectorBase:GMOY007286"/>
<feature type="transmembrane region" description="Helical" evidence="16">
    <location>
        <begin position="92"/>
        <end position="108"/>
    </location>
</feature>
<evidence type="ECO:0000313" key="19">
    <source>
        <dbReference type="Proteomes" id="UP000092444"/>
    </source>
</evidence>
<evidence type="ECO:0000256" key="4">
    <source>
        <dbReference type="ARBA" id="ARBA00012201"/>
    </source>
</evidence>
<dbReference type="GO" id="GO:0046872">
    <property type="term" value="F:metal ion binding"/>
    <property type="evidence" value="ECO:0007669"/>
    <property type="project" value="UniProtKB-KW"/>
</dbReference>
<keyword evidence="9" id="KW-0460">Magnesium</keyword>
<dbReference type="SMART" id="SM00044">
    <property type="entry name" value="CYCc"/>
    <property type="match status" value="4"/>
</dbReference>
<evidence type="ECO:0000256" key="12">
    <source>
        <dbReference type="ARBA" id="ARBA00023136"/>
    </source>
</evidence>
<feature type="domain" description="Guanylate cyclase" evidence="17">
    <location>
        <begin position="1427"/>
        <end position="1554"/>
    </location>
</feature>
<dbReference type="GO" id="GO:0005524">
    <property type="term" value="F:ATP binding"/>
    <property type="evidence" value="ECO:0007669"/>
    <property type="project" value="UniProtKB-KW"/>
</dbReference>
<feature type="transmembrane region" description="Helical" evidence="16">
    <location>
        <begin position="1288"/>
        <end position="1305"/>
    </location>
</feature>
<keyword evidence="12 16" id="KW-0472">Membrane</keyword>
<feature type="transmembrane region" description="Helical" evidence="16">
    <location>
        <begin position="626"/>
        <end position="644"/>
    </location>
</feature>
<dbReference type="PROSITE" id="PS50125">
    <property type="entry name" value="GUANYLATE_CYCLASE_2"/>
    <property type="match status" value="4"/>
</dbReference>
<evidence type="ECO:0000256" key="6">
    <source>
        <dbReference type="ARBA" id="ARBA00022723"/>
    </source>
</evidence>
<dbReference type="CDD" id="cd07302">
    <property type="entry name" value="CHD"/>
    <property type="match status" value="4"/>
</dbReference>
<protein>
    <recommendedName>
        <fullName evidence="4">adenylate cyclase</fullName>
        <ecNumber evidence="4">4.6.1.1</ecNumber>
    </recommendedName>
</protein>
<feature type="transmembrane region" description="Helical" evidence="16">
    <location>
        <begin position="177"/>
        <end position="196"/>
    </location>
</feature>
<dbReference type="EnsemblMetazoa" id="GMOY007286-RA">
    <property type="protein sequence ID" value="GMOY007286-PA"/>
    <property type="gene ID" value="GMOY007286"/>
</dbReference>
<evidence type="ECO:0000256" key="5">
    <source>
        <dbReference type="ARBA" id="ARBA00022692"/>
    </source>
</evidence>
<feature type="region of interest" description="Disordered" evidence="15">
    <location>
        <begin position="2051"/>
        <end position="2086"/>
    </location>
</feature>
<feature type="transmembrane region" description="Helical" evidence="16">
    <location>
        <begin position="1833"/>
        <end position="1863"/>
    </location>
</feature>
<dbReference type="PANTHER" id="PTHR45627:SF23">
    <property type="entry name" value="AT30656P-RELATED"/>
    <property type="match status" value="1"/>
</dbReference>
<name>A0A1B0G1W6_GLOMM</name>
<dbReference type="STRING" id="37546.A0A1B0G1W6"/>
<keyword evidence="19" id="KW-1185">Reference proteome</keyword>
<dbReference type="PhylomeDB" id="A0A1B0G1W6"/>
<dbReference type="Gene3D" id="3.30.70.1230">
    <property type="entry name" value="Nucleotide cyclase"/>
    <property type="match status" value="4"/>
</dbReference>
<accession>A0A1B0G1W6</accession>
<keyword evidence="6" id="KW-0479">Metal-binding</keyword>
<keyword evidence="10 16" id="KW-1133">Transmembrane helix</keyword>
<comment type="catalytic activity">
    <reaction evidence="1">
        <text>ATP = 3',5'-cyclic AMP + diphosphate</text>
        <dbReference type="Rhea" id="RHEA:15389"/>
        <dbReference type="ChEBI" id="CHEBI:30616"/>
        <dbReference type="ChEBI" id="CHEBI:33019"/>
        <dbReference type="ChEBI" id="CHEBI:58165"/>
        <dbReference type="EC" id="4.6.1.1"/>
    </reaction>
</comment>
<feature type="transmembrane region" description="Helical" evidence="16">
    <location>
        <begin position="1749"/>
        <end position="1768"/>
    </location>
</feature>
<keyword evidence="7" id="KW-0547">Nucleotide-binding</keyword>
<proteinExistence type="inferred from homology"/>
<dbReference type="EMBL" id="CCAG010004392">
    <property type="status" value="NOT_ANNOTATED_CDS"/>
    <property type="molecule type" value="Genomic_DNA"/>
</dbReference>
<keyword evidence="8" id="KW-0067">ATP-binding</keyword>
<feature type="domain" description="Guanylate cyclase" evidence="17">
    <location>
        <begin position="2105"/>
        <end position="2169"/>
    </location>
</feature>
<dbReference type="GO" id="GO:0005886">
    <property type="term" value="C:plasma membrane"/>
    <property type="evidence" value="ECO:0007669"/>
    <property type="project" value="TreeGrafter"/>
</dbReference>
<keyword evidence="13 14" id="KW-0456">Lyase</keyword>
<dbReference type="InterPro" id="IPR001054">
    <property type="entry name" value="A/G_cyclase"/>
</dbReference>
<keyword evidence="11" id="KW-0115">cAMP biosynthesis</keyword>
<dbReference type="GO" id="GO:0035556">
    <property type="term" value="P:intracellular signal transduction"/>
    <property type="evidence" value="ECO:0007669"/>
    <property type="project" value="InterPro"/>
</dbReference>
<evidence type="ECO:0000256" key="3">
    <source>
        <dbReference type="ARBA" id="ARBA00004141"/>
    </source>
</evidence>
<dbReference type="PANTHER" id="PTHR45627">
    <property type="entry name" value="ADENYLATE CYCLASE TYPE 1"/>
    <property type="match status" value="1"/>
</dbReference>
<dbReference type="Pfam" id="PF00211">
    <property type="entry name" value="Guanylate_cyc"/>
    <property type="match status" value="5"/>
</dbReference>
<evidence type="ECO:0000256" key="14">
    <source>
        <dbReference type="RuleBase" id="RU000405"/>
    </source>
</evidence>
<dbReference type="InterPro" id="IPR029787">
    <property type="entry name" value="Nucleotide_cyclase"/>
</dbReference>
<sequence length="2224" mass="255892">MNSILDDSNENIARLSNENRHDTLINEKKWEWGFLRNQCRNLELEQFYQSYMQRLRVSYLSLFIFIELLVVGVHSVILLATIPNLENVSADIFAYIISALLVWAILALNFRNELVKRFSWIMYVTSWLAVALLAGTDIGVSIYHAVINLDLLRPAFGSYILYAVYIFMPLPDNAHASLLGTSVTLSYLIDYAFVTYRKHANGSGGLDFIKLITETIFLISINLLGIHFRMMKEIAIRTTFLDRRQYVEENLMLRYARDEEKSLWLSIIPAQIANKIEQDVKARVEHIRARKQRLISQSNNDAKIESNLSRVHSPTILKYWRQPDTEKLFIEPHDDVTILYADVVNYTYLTTTLDVKTLVETLHDLFVKFDTASEEYNVLRIKFLGDCYYCVAGVPLPNEYHAKCCVDLGLRMIKDIRDVRTRRKLNIDMRIGVHSGSILSGVIGACKWQYDIWSKDVDIANRLEQTGIAGRVHVSEETLKQLDGEYMYEEGTPQARTDPVLKKFGIRSFLIKPPKYSSYNELRRPWSAIRRQIEQRLKPELSTNFMQNNIEQFNQIRTQAKLEMSRELDKMPISRIQLWKFCFGRSKRLTQDEMEEQNFRRNITSMCLFFKDWRWEMQFLREPDDMLKYSVIMGVIIFLGIMAIQSINKIQSTNFWASNAIYIVLIIVCIFLSWFKKLWLMFFAETDKTDPENKILLFLYETSKSLQSSIIARLSIYILIIIICCSATFMQLVCELRGFVEREPIELDCSNWPVYGFDNDGNDSLNSQVFSKDQICDEGFNPWGITDSLELTICVVFLFSRIPFVVKLVIGLLISSIYIVIIFVKYALIYESSPSSNVQLQAEYSHVLIPSQLYSSISWKRQLQKKQEDAEVTNESISVLINNILPSHVADIYISREMKNELYYEEYDNVAVMFASIENYDTENVGLRVLNEIICDFDDVLKHFESEGAFKIEKIKVAGWTYMAACGLDLARSEHVNTQNTFRNSSLLPNGPNRSSQEVKIKVESSANSRSNVKRSSSQYEGHSNISRNAKNRKISSPQQSNVVFVMAQFALELMRTIHSFNMENLQCEDGNSDHGMLRVGISNGEIMAGVVGSSKPHYDIWGNAVNMASRMDSTGLPGHIQVTEETAQILRTFNIQCNFRGLTYVKGRGEIPTYFVGIDENLNFIPDSKINTKEPNEVLTMDDIFRISGNYANLKATQQNFPFEICIYLIGGGIICAMLRVYAKQTYTRQRLKLVISWLAALTIVFCDISVNVYHVSQADIVRPSYAGYVVSTVYLFLPLPGLYHPTILGCVVSLIYAADFLLITAMDTDINLSDIALVVPEIFFLVGLNIIGVTNRWKREIITRLLFLTKRQSVEQAVAFKYAKDQEASGLELLPKKNLLVSIIPEAIAKKIGQEVRQRIERSKISHEELYEGRTFFLEPHEDVSIIFADLVNFTFLTTQLDVKTLVETLHDLFQRFDKACQNYNVMRIKFLGDCYYAVSGIPVSHPLHGVCCVELGRAIVAHVREVRFVRKLDVDMRVGIHSGSLLAGIIGSSKWQYDIWSTDVNIANRLEATGLPGRVHISKSTLNLAEDFYIYEEGTEKAKTDPILLKYHIQTFLIIGPSVKMKSSIEWQNYLASKREAEESTPSVDIELTPNEPTHMVYQEIVEKANEMMEVEVESLPICKLQFYRYCFERPRHLTADQIEEYRAVSSISSICLIFSNWSWELKYLTYRTEFFKHSALVTFAILLCVVAMQAAKEKIQKITEFWIICSLMVLCNIASIVYIWRKYLIRKIFHWRPFRKYMRRSRFTLRTITCDSDMLENDDKVIFLLLEEGIRKLCFNSWAVTESLCLYLALAFTWPLIPIFLSFLMTIPLLIFYIVEIYTHLSLNYESSISTNQGMSAELAHILALLITWFLYMLINRHRQLQRKIDSSSVTNESIRALLLNILPAHVVQVYLSKRLKNEPYYEKHDYVAVMFATVIHEEAHLMDLRLMNDIICDFDQVLKFYNFSVRVEKIKVINWTYMVACGLSARRGYLTETLRRGRSAFVPQQKESRKTIRRRPGFAYALDQSNGNNVETNEQFPSPSPSPSSPNSSSSLSAEDESNTIDMRFMRNKKGVVYVLANFALEFLKVIRSINSVIRQSRNSPPLGLRIGISSGEVMAGVVGSSQAHYDIWGNAVNMAARMDTTGVPDRIQVTEETEEILRDYNVSCTYRGLIDVKGRGPTPTYFINVDDQFQFETI</sequence>
<feature type="compositionally biased region" description="Polar residues" evidence="15">
    <location>
        <begin position="1005"/>
        <end position="1035"/>
    </location>
</feature>
<feature type="transmembrane region" description="Helical" evidence="16">
    <location>
        <begin position="1202"/>
        <end position="1223"/>
    </location>
</feature>
<dbReference type="InterPro" id="IPR018297">
    <property type="entry name" value="A/G_cyclase_CS"/>
</dbReference>
<evidence type="ECO:0000256" key="8">
    <source>
        <dbReference type="ARBA" id="ARBA00022840"/>
    </source>
</evidence>
<evidence type="ECO:0000256" key="1">
    <source>
        <dbReference type="ARBA" id="ARBA00001593"/>
    </source>
</evidence>
<reference evidence="18" key="1">
    <citation type="submission" date="2020-05" db="UniProtKB">
        <authorList>
            <consortium name="EnsemblMetazoa"/>
        </authorList>
    </citation>
    <scope>IDENTIFICATION</scope>
    <source>
        <strain evidence="18">Yale</strain>
    </source>
</reference>
<dbReference type="SUPFAM" id="SSF55073">
    <property type="entry name" value="Nucleotide cyclase"/>
    <property type="match status" value="4"/>
</dbReference>
<feature type="transmembrane region" description="Helical" evidence="16">
    <location>
        <begin position="714"/>
        <end position="733"/>
    </location>
</feature>
<evidence type="ECO:0000313" key="18">
    <source>
        <dbReference type="EnsemblMetazoa" id="GMOY007286-PA"/>
    </source>
</evidence>
<evidence type="ECO:0000256" key="15">
    <source>
        <dbReference type="SAM" id="MobiDB-lite"/>
    </source>
</evidence>
<feature type="transmembrane region" description="Helical" evidence="16">
    <location>
        <begin position="120"/>
        <end position="145"/>
    </location>
</feature>
<feature type="compositionally biased region" description="Polar residues" evidence="15">
    <location>
        <begin position="2052"/>
        <end position="2065"/>
    </location>
</feature>
<evidence type="ECO:0000256" key="13">
    <source>
        <dbReference type="ARBA" id="ARBA00023239"/>
    </source>
</evidence>
<evidence type="ECO:0000259" key="17">
    <source>
        <dbReference type="PROSITE" id="PS50125"/>
    </source>
</evidence>
<keyword evidence="5 16" id="KW-0812">Transmembrane</keyword>
<organism evidence="18 19">
    <name type="scientific">Glossina morsitans morsitans</name>
    <name type="common">Savannah tsetse fly</name>
    <dbReference type="NCBI Taxonomy" id="37546"/>
    <lineage>
        <taxon>Eukaryota</taxon>
        <taxon>Metazoa</taxon>
        <taxon>Ecdysozoa</taxon>
        <taxon>Arthropoda</taxon>
        <taxon>Hexapoda</taxon>
        <taxon>Insecta</taxon>
        <taxon>Pterygota</taxon>
        <taxon>Neoptera</taxon>
        <taxon>Endopterygota</taxon>
        <taxon>Diptera</taxon>
        <taxon>Brachycera</taxon>
        <taxon>Muscomorpha</taxon>
        <taxon>Hippoboscoidea</taxon>
        <taxon>Glossinidae</taxon>
        <taxon>Glossina</taxon>
    </lineage>
</organism>
<feature type="domain" description="Guanylate cyclase" evidence="17">
    <location>
        <begin position="911"/>
        <end position="1113"/>
    </location>
</feature>
<dbReference type="GO" id="GO:0006171">
    <property type="term" value="P:cAMP biosynthetic process"/>
    <property type="evidence" value="ECO:0007669"/>
    <property type="project" value="UniProtKB-KW"/>
</dbReference>
<feature type="transmembrane region" description="Helical" evidence="16">
    <location>
        <begin position="59"/>
        <end position="80"/>
    </location>
</feature>
<feature type="transmembrane region" description="Helical" evidence="16">
    <location>
        <begin position="806"/>
        <end position="828"/>
    </location>
</feature>
<evidence type="ECO:0000256" key="2">
    <source>
        <dbReference type="ARBA" id="ARBA00001946"/>
    </source>
</evidence>
<feature type="transmembrane region" description="Helical" evidence="16">
    <location>
        <begin position="208"/>
        <end position="228"/>
    </location>
</feature>
<feature type="transmembrane region" description="Helical" evidence="16">
    <location>
        <begin position="1317"/>
        <end position="1336"/>
    </location>
</feature>
<feature type="transmembrane region" description="Helical" evidence="16">
    <location>
        <begin position="656"/>
        <end position="675"/>
    </location>
</feature>
<evidence type="ECO:0000256" key="10">
    <source>
        <dbReference type="ARBA" id="ARBA00022989"/>
    </source>
</evidence>
<evidence type="ECO:0000256" key="9">
    <source>
        <dbReference type="ARBA" id="ARBA00022842"/>
    </source>
</evidence>
<dbReference type="GO" id="GO:0004016">
    <property type="term" value="F:adenylate cyclase activity"/>
    <property type="evidence" value="ECO:0007669"/>
    <property type="project" value="UniProtKB-EC"/>
</dbReference>
<evidence type="ECO:0000256" key="11">
    <source>
        <dbReference type="ARBA" id="ARBA00022998"/>
    </source>
</evidence>
<evidence type="ECO:0000256" key="16">
    <source>
        <dbReference type="SAM" id="Phobius"/>
    </source>
</evidence>
<feature type="domain" description="Guanylate cyclase" evidence="17">
    <location>
        <begin position="337"/>
        <end position="464"/>
    </location>
</feature>
<dbReference type="GO" id="GO:0007189">
    <property type="term" value="P:adenylate cyclase-activating G protein-coupled receptor signaling pathway"/>
    <property type="evidence" value="ECO:0007669"/>
    <property type="project" value="TreeGrafter"/>
</dbReference>
<comment type="similarity">
    <text evidence="14">Belongs to the adenylyl cyclase class-4/guanylyl cyclase family.</text>
</comment>
<dbReference type="PROSITE" id="PS00452">
    <property type="entry name" value="GUANYLATE_CYCLASE_1"/>
    <property type="match status" value="4"/>
</dbReference>
<dbReference type="Proteomes" id="UP000092444">
    <property type="component" value="Unassembled WGS sequence"/>
</dbReference>
<feature type="transmembrane region" description="Helical" evidence="16">
    <location>
        <begin position="1235"/>
        <end position="1256"/>
    </location>
</feature>